<dbReference type="InterPro" id="IPR000719">
    <property type="entry name" value="Prot_kinase_dom"/>
</dbReference>
<name>A0A5J4TWI0_9EUKA</name>
<evidence type="ECO:0000256" key="4">
    <source>
        <dbReference type="ARBA" id="ARBA00022741"/>
    </source>
</evidence>
<keyword evidence="3" id="KW-0808">Transferase</keyword>
<evidence type="ECO:0000256" key="7">
    <source>
        <dbReference type="ARBA" id="ARBA00047899"/>
    </source>
</evidence>
<evidence type="ECO:0000256" key="1">
    <source>
        <dbReference type="ARBA" id="ARBA00012513"/>
    </source>
</evidence>
<keyword evidence="5" id="KW-0418">Kinase</keyword>
<reference evidence="10 11" key="1">
    <citation type="submission" date="2019-03" db="EMBL/GenBank/DDBJ databases">
        <title>Single cell metagenomics reveals metabolic interactions within the superorganism composed of flagellate Streblomastix strix and complex community of Bacteroidetes bacteria on its surface.</title>
        <authorList>
            <person name="Treitli S.C."/>
            <person name="Kolisko M."/>
            <person name="Husnik F."/>
            <person name="Keeling P."/>
            <person name="Hampl V."/>
        </authorList>
    </citation>
    <scope>NUCLEOTIDE SEQUENCE [LARGE SCALE GENOMIC DNA]</scope>
    <source>
        <strain evidence="10">ST1C</strain>
    </source>
</reference>
<evidence type="ECO:0000259" key="9">
    <source>
        <dbReference type="PROSITE" id="PS50011"/>
    </source>
</evidence>
<evidence type="ECO:0000256" key="3">
    <source>
        <dbReference type="ARBA" id="ARBA00022679"/>
    </source>
</evidence>
<evidence type="ECO:0000256" key="8">
    <source>
        <dbReference type="ARBA" id="ARBA00048679"/>
    </source>
</evidence>
<keyword evidence="2" id="KW-0723">Serine/threonine-protein kinase</keyword>
<dbReference type="GO" id="GO:0004674">
    <property type="term" value="F:protein serine/threonine kinase activity"/>
    <property type="evidence" value="ECO:0007669"/>
    <property type="project" value="UniProtKB-KW"/>
</dbReference>
<evidence type="ECO:0000313" key="11">
    <source>
        <dbReference type="Proteomes" id="UP000324800"/>
    </source>
</evidence>
<keyword evidence="4" id="KW-0547">Nucleotide-binding</keyword>
<evidence type="ECO:0000256" key="5">
    <source>
        <dbReference type="ARBA" id="ARBA00022777"/>
    </source>
</evidence>
<sequence>MAVPRRADRIIQFGEYFVKQKFGAGSMSKTYLVEKGLQTSNLFILKIVNYFAEEEIETADAEIAQMQRLESPYTVRLICTFQDRDNMCIVLEFCQNGDLRKVIADLQKLPEAERLMV</sequence>
<dbReference type="EC" id="2.7.11.1" evidence="1"/>
<dbReference type="EMBL" id="SNRW01023683">
    <property type="protein sequence ID" value="KAA6362826.1"/>
    <property type="molecule type" value="Genomic_DNA"/>
</dbReference>
<dbReference type="InterPro" id="IPR050236">
    <property type="entry name" value="Ser_Thr_kinase_AGC"/>
</dbReference>
<dbReference type="GO" id="GO:0035556">
    <property type="term" value="P:intracellular signal transduction"/>
    <property type="evidence" value="ECO:0007669"/>
    <property type="project" value="TreeGrafter"/>
</dbReference>
<evidence type="ECO:0000313" key="10">
    <source>
        <dbReference type="EMBL" id="KAA6362826.1"/>
    </source>
</evidence>
<dbReference type="GO" id="GO:0005524">
    <property type="term" value="F:ATP binding"/>
    <property type="evidence" value="ECO:0007669"/>
    <property type="project" value="UniProtKB-KW"/>
</dbReference>
<dbReference type="Gene3D" id="1.10.510.10">
    <property type="entry name" value="Transferase(Phosphotransferase) domain 1"/>
    <property type="match status" value="1"/>
</dbReference>
<protein>
    <recommendedName>
        <fullName evidence="1">non-specific serine/threonine protein kinase</fullName>
        <ecNumber evidence="1">2.7.11.1</ecNumber>
    </recommendedName>
</protein>
<dbReference type="InterPro" id="IPR011009">
    <property type="entry name" value="Kinase-like_dom_sf"/>
</dbReference>
<evidence type="ECO:0000256" key="6">
    <source>
        <dbReference type="ARBA" id="ARBA00022840"/>
    </source>
</evidence>
<comment type="catalytic activity">
    <reaction evidence="7">
        <text>L-threonyl-[protein] + ATP = O-phospho-L-threonyl-[protein] + ADP + H(+)</text>
        <dbReference type="Rhea" id="RHEA:46608"/>
        <dbReference type="Rhea" id="RHEA-COMP:11060"/>
        <dbReference type="Rhea" id="RHEA-COMP:11605"/>
        <dbReference type="ChEBI" id="CHEBI:15378"/>
        <dbReference type="ChEBI" id="CHEBI:30013"/>
        <dbReference type="ChEBI" id="CHEBI:30616"/>
        <dbReference type="ChEBI" id="CHEBI:61977"/>
        <dbReference type="ChEBI" id="CHEBI:456216"/>
        <dbReference type="EC" id="2.7.11.1"/>
    </reaction>
</comment>
<dbReference type="PANTHER" id="PTHR24356">
    <property type="entry name" value="SERINE/THREONINE-PROTEIN KINASE"/>
    <property type="match status" value="1"/>
</dbReference>
<evidence type="ECO:0000256" key="2">
    <source>
        <dbReference type="ARBA" id="ARBA00022527"/>
    </source>
</evidence>
<comment type="catalytic activity">
    <reaction evidence="8">
        <text>L-seryl-[protein] + ATP = O-phospho-L-seryl-[protein] + ADP + H(+)</text>
        <dbReference type="Rhea" id="RHEA:17989"/>
        <dbReference type="Rhea" id="RHEA-COMP:9863"/>
        <dbReference type="Rhea" id="RHEA-COMP:11604"/>
        <dbReference type="ChEBI" id="CHEBI:15378"/>
        <dbReference type="ChEBI" id="CHEBI:29999"/>
        <dbReference type="ChEBI" id="CHEBI:30616"/>
        <dbReference type="ChEBI" id="CHEBI:83421"/>
        <dbReference type="ChEBI" id="CHEBI:456216"/>
        <dbReference type="EC" id="2.7.11.1"/>
    </reaction>
</comment>
<dbReference type="Proteomes" id="UP000324800">
    <property type="component" value="Unassembled WGS sequence"/>
</dbReference>
<accession>A0A5J4TWI0</accession>
<comment type="caution">
    <text evidence="10">The sequence shown here is derived from an EMBL/GenBank/DDBJ whole genome shotgun (WGS) entry which is preliminary data.</text>
</comment>
<dbReference type="OrthoDB" id="354826at2759"/>
<keyword evidence="6" id="KW-0067">ATP-binding</keyword>
<organism evidence="10 11">
    <name type="scientific">Streblomastix strix</name>
    <dbReference type="NCBI Taxonomy" id="222440"/>
    <lineage>
        <taxon>Eukaryota</taxon>
        <taxon>Metamonada</taxon>
        <taxon>Preaxostyla</taxon>
        <taxon>Oxymonadida</taxon>
        <taxon>Streblomastigidae</taxon>
        <taxon>Streblomastix</taxon>
    </lineage>
</organism>
<dbReference type="PANTHER" id="PTHR24356:SF1">
    <property type="entry name" value="SERINE_THREONINE-PROTEIN KINASE GREATWALL"/>
    <property type="match status" value="1"/>
</dbReference>
<dbReference type="AlphaFoldDB" id="A0A5J4TWI0"/>
<dbReference type="Pfam" id="PF00069">
    <property type="entry name" value="Pkinase"/>
    <property type="match status" value="1"/>
</dbReference>
<gene>
    <name evidence="10" type="ORF">EZS28_041647</name>
</gene>
<dbReference type="PROSITE" id="PS50011">
    <property type="entry name" value="PROTEIN_KINASE_DOM"/>
    <property type="match status" value="1"/>
</dbReference>
<feature type="domain" description="Protein kinase" evidence="9">
    <location>
        <begin position="16"/>
        <end position="117"/>
    </location>
</feature>
<proteinExistence type="predicted"/>
<dbReference type="SUPFAM" id="SSF56112">
    <property type="entry name" value="Protein kinase-like (PK-like)"/>
    <property type="match status" value="1"/>
</dbReference>